<sequence length="710" mass="76702">MSNLYVREGISSVQPPLSQAVGYIVVVVIGVIIALGMMLITKVLKKTTGEDNKKTEMYEFAVQIPTQTDPENRFMTANRTVRTGLTASAVISSWLWSTALLGSSFVGYDYGVAGPFWFAAGCSPMIVFFALLGISCKRKIPEAHTSLEVVRIRYGRVAHVVFMILCLVNNIFACANMLLGAAAVITAVTGMHIIAATFLLPVGVTVYTFVGGIKATFLTDYFHTAIIMIIACYFSVKAFSIEEVGSVGNLFELVQAAAQRHPVSGNQDGTYLTMTSKGAILFGILHTLGNFGLVIMDTSYFIKAFSASPAAVVPGYTIGGIAYFAIPWGLGTVMSSIALGLENQPNFPTFPRRMTTSEVSGGLVLPYAAITMAGKGGAAAVLLMTFMACTSTLSAQVIAVSSILSFDVYREYFKRKATDRDLIRSSHFGVIFFAAFSAGFSTMLHYVGIDLGWTLYMLGVVTCPGIFPMIFTILWKRQSKAAAILSPVLGLATGLAVWLGTTSHFGGEVSVASTGEVLPCLYGTVASCLSPIIYSVLITLVRPQNYNWDDFKKEKLALEKVESDLTTVHHDHVPQAGNESLEDGGHGLESKELKRWGRIAAVWAAATFLGHWVIWPLPMFGSGYIFGKRFYTAWVVVGIIWLWLSMLVAIFYPIFDGGIQQIRDVYRGLRGRDNIAGTVPSQEKGGTSASPSAGSISDATRTGDVQEIKD</sequence>
<keyword evidence="5 9" id="KW-1133">Transmembrane helix</keyword>
<protein>
    <recommendedName>
        <fullName evidence="12">Urea active transporter</fullName>
    </recommendedName>
</protein>
<feature type="compositionally biased region" description="Polar residues" evidence="8">
    <location>
        <begin position="679"/>
        <end position="700"/>
    </location>
</feature>
<evidence type="ECO:0008006" key="12">
    <source>
        <dbReference type="Google" id="ProtNLM"/>
    </source>
</evidence>
<comment type="similarity">
    <text evidence="2 7">Belongs to the sodium:solute symporter (SSF) (TC 2.A.21) family.</text>
</comment>
<dbReference type="PANTHER" id="PTHR46154">
    <property type="match status" value="1"/>
</dbReference>
<evidence type="ECO:0000256" key="1">
    <source>
        <dbReference type="ARBA" id="ARBA00004141"/>
    </source>
</evidence>
<dbReference type="CDD" id="cd11476">
    <property type="entry name" value="SLC5sbd_DUR3"/>
    <property type="match status" value="1"/>
</dbReference>
<evidence type="ECO:0000256" key="6">
    <source>
        <dbReference type="ARBA" id="ARBA00023136"/>
    </source>
</evidence>
<dbReference type="Proteomes" id="UP001219568">
    <property type="component" value="Unassembled WGS sequence"/>
</dbReference>
<dbReference type="Pfam" id="PF00474">
    <property type="entry name" value="SSF"/>
    <property type="match status" value="1"/>
</dbReference>
<feature type="transmembrane region" description="Helical" evidence="9">
    <location>
        <begin position="20"/>
        <end position="44"/>
    </location>
</feature>
<evidence type="ECO:0000313" key="10">
    <source>
        <dbReference type="EMBL" id="KAJ6050887.1"/>
    </source>
</evidence>
<feature type="transmembrane region" description="Helical" evidence="9">
    <location>
        <begin position="278"/>
        <end position="295"/>
    </location>
</feature>
<evidence type="ECO:0000256" key="9">
    <source>
        <dbReference type="SAM" id="Phobius"/>
    </source>
</evidence>
<evidence type="ECO:0000256" key="7">
    <source>
        <dbReference type="RuleBase" id="RU362091"/>
    </source>
</evidence>
<feature type="transmembrane region" description="Helical" evidence="9">
    <location>
        <begin position="482"/>
        <end position="501"/>
    </location>
</feature>
<feature type="transmembrane region" description="Helical" evidence="9">
    <location>
        <begin position="427"/>
        <end position="447"/>
    </location>
</feature>
<comment type="subcellular location">
    <subcellularLocation>
        <location evidence="1">Membrane</location>
        <topology evidence="1">Multi-pass membrane protein</topology>
    </subcellularLocation>
</comment>
<feature type="transmembrane region" description="Helical" evidence="9">
    <location>
        <begin position="596"/>
        <end position="614"/>
    </location>
</feature>
<keyword evidence="3" id="KW-0813">Transport</keyword>
<feature type="transmembrane region" description="Helical" evidence="9">
    <location>
        <begin position="521"/>
        <end position="541"/>
    </location>
</feature>
<dbReference type="InterPro" id="IPR031155">
    <property type="entry name" value="DUR"/>
</dbReference>
<accession>A0AAD6IHX8</accession>
<reference evidence="10" key="2">
    <citation type="submission" date="2023-01" db="EMBL/GenBank/DDBJ databases">
        <authorList>
            <person name="Petersen C."/>
        </authorList>
    </citation>
    <scope>NUCLEOTIDE SEQUENCE</scope>
    <source>
        <strain evidence="10">IBT 15450</strain>
    </source>
</reference>
<dbReference type="EMBL" id="JAQJZL010000002">
    <property type="protein sequence ID" value="KAJ6050887.1"/>
    <property type="molecule type" value="Genomic_DNA"/>
</dbReference>
<dbReference type="NCBIfam" id="TIGR00813">
    <property type="entry name" value="sss"/>
    <property type="match status" value="1"/>
</dbReference>
<dbReference type="Gene3D" id="1.20.1730.10">
    <property type="entry name" value="Sodium/glucose cotransporter"/>
    <property type="match status" value="1"/>
</dbReference>
<evidence type="ECO:0000256" key="3">
    <source>
        <dbReference type="ARBA" id="ARBA00022448"/>
    </source>
</evidence>
<feature type="transmembrane region" description="Helical" evidence="9">
    <location>
        <begin position="381"/>
        <end position="406"/>
    </location>
</feature>
<dbReference type="PROSITE" id="PS50283">
    <property type="entry name" value="NA_SOLUT_SYMP_3"/>
    <property type="match status" value="1"/>
</dbReference>
<keyword evidence="11" id="KW-1185">Reference proteome</keyword>
<comment type="caution">
    <text evidence="10">The sequence shown here is derived from an EMBL/GenBank/DDBJ whole genome shotgun (WGS) entry which is preliminary data.</text>
</comment>
<evidence type="ECO:0000256" key="5">
    <source>
        <dbReference type="ARBA" id="ARBA00022989"/>
    </source>
</evidence>
<name>A0AAD6IHX8_PENCN</name>
<evidence type="ECO:0000256" key="4">
    <source>
        <dbReference type="ARBA" id="ARBA00022692"/>
    </source>
</evidence>
<dbReference type="AlphaFoldDB" id="A0AAD6IHX8"/>
<keyword evidence="6 9" id="KW-0472">Membrane</keyword>
<evidence type="ECO:0000256" key="8">
    <source>
        <dbReference type="SAM" id="MobiDB-lite"/>
    </source>
</evidence>
<dbReference type="FunFam" id="1.20.1730.10:FF:000006">
    <property type="entry name" value="Urea active transporter"/>
    <property type="match status" value="1"/>
</dbReference>
<feature type="transmembrane region" description="Helical" evidence="9">
    <location>
        <begin position="453"/>
        <end position="475"/>
    </location>
</feature>
<dbReference type="GO" id="GO:0005886">
    <property type="term" value="C:plasma membrane"/>
    <property type="evidence" value="ECO:0007669"/>
    <property type="project" value="TreeGrafter"/>
</dbReference>
<reference evidence="10" key="1">
    <citation type="journal article" date="2023" name="IMA Fungus">
        <title>Comparative genomic study of the Penicillium genus elucidates a diverse pangenome and 15 lateral gene transfer events.</title>
        <authorList>
            <person name="Petersen C."/>
            <person name="Sorensen T."/>
            <person name="Nielsen M.R."/>
            <person name="Sondergaard T.E."/>
            <person name="Sorensen J.L."/>
            <person name="Fitzpatrick D.A."/>
            <person name="Frisvad J.C."/>
            <person name="Nielsen K.L."/>
        </authorList>
    </citation>
    <scope>NUCLEOTIDE SEQUENCE</scope>
    <source>
        <strain evidence="10">IBT 15450</strain>
    </source>
</reference>
<dbReference type="InterPro" id="IPR038377">
    <property type="entry name" value="Na/Glc_symporter_sf"/>
</dbReference>
<keyword evidence="4 9" id="KW-0812">Transmembrane</keyword>
<feature type="region of interest" description="Disordered" evidence="8">
    <location>
        <begin position="677"/>
        <end position="710"/>
    </location>
</feature>
<evidence type="ECO:0000256" key="2">
    <source>
        <dbReference type="ARBA" id="ARBA00006434"/>
    </source>
</evidence>
<feature type="transmembrane region" description="Helical" evidence="9">
    <location>
        <begin position="634"/>
        <end position="655"/>
    </location>
</feature>
<organism evidence="10 11">
    <name type="scientific">Penicillium canescens</name>
    <dbReference type="NCBI Taxonomy" id="5083"/>
    <lineage>
        <taxon>Eukaryota</taxon>
        <taxon>Fungi</taxon>
        <taxon>Dikarya</taxon>
        <taxon>Ascomycota</taxon>
        <taxon>Pezizomycotina</taxon>
        <taxon>Eurotiomycetes</taxon>
        <taxon>Eurotiomycetidae</taxon>
        <taxon>Eurotiales</taxon>
        <taxon>Aspergillaceae</taxon>
        <taxon>Penicillium</taxon>
    </lineage>
</organism>
<dbReference type="GO" id="GO:0015606">
    <property type="term" value="F:spermidine transmembrane transporter activity"/>
    <property type="evidence" value="ECO:0007669"/>
    <property type="project" value="UniProtKB-ARBA"/>
</dbReference>
<proteinExistence type="inferred from homology"/>
<feature type="transmembrane region" description="Helical" evidence="9">
    <location>
        <begin position="191"/>
        <end position="210"/>
    </location>
</feature>
<evidence type="ECO:0000313" key="11">
    <source>
        <dbReference type="Proteomes" id="UP001219568"/>
    </source>
</evidence>
<feature type="transmembrane region" description="Helical" evidence="9">
    <location>
        <begin position="114"/>
        <end position="136"/>
    </location>
</feature>
<dbReference type="InterPro" id="IPR001734">
    <property type="entry name" value="Na/solute_symporter"/>
</dbReference>
<feature type="transmembrane region" description="Helical" evidence="9">
    <location>
        <begin position="85"/>
        <end position="108"/>
    </location>
</feature>
<dbReference type="GO" id="GO:0015204">
    <property type="term" value="F:urea transmembrane transporter activity"/>
    <property type="evidence" value="ECO:0007669"/>
    <property type="project" value="InterPro"/>
</dbReference>
<feature type="transmembrane region" description="Helical" evidence="9">
    <location>
        <begin position="157"/>
        <end position="185"/>
    </location>
</feature>
<dbReference type="PANTHER" id="PTHR46154:SF1">
    <property type="entry name" value="ACTIVE TRANSPORTER, PUTATIVE (AFU_ORTHOLOGUE AFUA_1G17570)-RELATED"/>
    <property type="match status" value="1"/>
</dbReference>
<gene>
    <name evidence="10" type="ORF">N7460_001421</name>
</gene>